<feature type="transmembrane region" description="Helical" evidence="7">
    <location>
        <begin position="425"/>
        <end position="452"/>
    </location>
</feature>
<accession>A0A6J7SL55</accession>
<dbReference type="Gene3D" id="1.20.1740.10">
    <property type="entry name" value="Amino acid/polyamine transporter I"/>
    <property type="match status" value="1"/>
</dbReference>
<dbReference type="PANTHER" id="PTHR42770:SF15">
    <property type="entry name" value="GLUTAMATE_GAMMA-AMINOBUTYRATE ANTIPORTER-RELATED"/>
    <property type="match status" value="1"/>
</dbReference>
<name>A0A6J7SL55_9ZZZZ</name>
<keyword evidence="5 7" id="KW-1133">Transmembrane helix</keyword>
<evidence type="ECO:0000313" key="8">
    <source>
        <dbReference type="EMBL" id="CAB4851505.1"/>
    </source>
</evidence>
<reference evidence="9" key="1">
    <citation type="submission" date="2020-05" db="EMBL/GenBank/DDBJ databases">
        <authorList>
            <person name="Chiriac C."/>
            <person name="Salcher M."/>
            <person name="Ghai R."/>
            <person name="Kavagutti S V."/>
        </authorList>
    </citation>
    <scope>NUCLEOTIDE SEQUENCE</scope>
</reference>
<dbReference type="AlphaFoldDB" id="A0A6J7SL55"/>
<evidence type="ECO:0000256" key="1">
    <source>
        <dbReference type="ARBA" id="ARBA00004651"/>
    </source>
</evidence>
<feature type="transmembrane region" description="Helical" evidence="7">
    <location>
        <begin position="472"/>
        <end position="495"/>
    </location>
</feature>
<feature type="transmembrane region" description="Helical" evidence="7">
    <location>
        <begin position="106"/>
        <end position="129"/>
    </location>
</feature>
<dbReference type="InterPro" id="IPR050367">
    <property type="entry name" value="APC_superfamily"/>
</dbReference>
<comment type="subcellular location">
    <subcellularLocation>
        <location evidence="1">Cell membrane</location>
        <topology evidence="1">Multi-pass membrane protein</topology>
    </subcellularLocation>
</comment>
<evidence type="ECO:0000256" key="5">
    <source>
        <dbReference type="ARBA" id="ARBA00022989"/>
    </source>
</evidence>
<evidence type="ECO:0000313" key="9">
    <source>
        <dbReference type="EMBL" id="CAB5041572.1"/>
    </source>
</evidence>
<protein>
    <submittedName>
        <fullName evidence="9">Unannotated protein</fullName>
    </submittedName>
</protein>
<evidence type="ECO:0000256" key="4">
    <source>
        <dbReference type="ARBA" id="ARBA00022692"/>
    </source>
</evidence>
<keyword evidence="3" id="KW-1003">Cell membrane</keyword>
<dbReference type="GO" id="GO:0022857">
    <property type="term" value="F:transmembrane transporter activity"/>
    <property type="evidence" value="ECO:0007669"/>
    <property type="project" value="InterPro"/>
</dbReference>
<organism evidence="9">
    <name type="scientific">freshwater metagenome</name>
    <dbReference type="NCBI Taxonomy" id="449393"/>
    <lineage>
        <taxon>unclassified sequences</taxon>
        <taxon>metagenomes</taxon>
        <taxon>ecological metagenomes</taxon>
    </lineage>
</organism>
<feature type="transmembrane region" description="Helical" evidence="7">
    <location>
        <begin position="361"/>
        <end position="379"/>
    </location>
</feature>
<sequence>MSAPHMLVPYDVTEAELLEKAKLQKNFGRYDILFFLICTLVGVDTIGAVASYGAEAFTWLMLLSLVFFLPSAMLFAELGTAFPEEGGPYIWVRMAFGRLPGAINNVLYWITNPVWLGGTLAVLAATVFATFFTGSSELSSFAFYAFTLIFVWVGVLSAILSFHVGKWIPTVGAWSRFLLLGFFTISVIVYGIENGAHGFAFADFNPTYIGFVGLVPILLFNLVGFELPNTAGDEMKNPQRDVPFAIVRSGILAVILYGVPILGILLVLPTDQVTNLGGFIDALKSVFTVYGGSITDGVPTLTGAGEALGLIAAVLFILALLSSGVAWIMGSDRALAVSGFDGAAPRYLGAISAKFGTPVRVNILSGLVSTAVLIGAHEITGGDSEKLFGTVLGLAISTTLLSYIGIFPALAVLRRKLPNVARPYRAPWATFLSILLTVLILFATIQLFLPGIGSDWFGDDFRPGAWAADEKWTFLLVELVPLVIFVIVGVVFWALGKSTREDLATEEEILAAPIA</sequence>
<gene>
    <name evidence="8" type="ORF">UFOPK3268_01274</name>
    <name evidence="9" type="ORF">UFOPK4150_02525</name>
</gene>
<evidence type="ECO:0000256" key="6">
    <source>
        <dbReference type="ARBA" id="ARBA00023136"/>
    </source>
</evidence>
<dbReference type="InterPro" id="IPR002293">
    <property type="entry name" value="AA/rel_permease1"/>
</dbReference>
<feature type="transmembrane region" description="Helical" evidence="7">
    <location>
        <begin position="56"/>
        <end position="76"/>
    </location>
</feature>
<dbReference type="Pfam" id="PF13520">
    <property type="entry name" value="AA_permease_2"/>
    <property type="match status" value="1"/>
</dbReference>
<keyword evidence="4 7" id="KW-0812">Transmembrane</keyword>
<evidence type="ECO:0000256" key="7">
    <source>
        <dbReference type="SAM" id="Phobius"/>
    </source>
</evidence>
<proteinExistence type="predicted"/>
<keyword evidence="6 7" id="KW-0472">Membrane</keyword>
<feature type="transmembrane region" description="Helical" evidence="7">
    <location>
        <begin position="141"/>
        <end position="162"/>
    </location>
</feature>
<feature type="transmembrane region" description="Helical" evidence="7">
    <location>
        <begin position="32"/>
        <end position="50"/>
    </location>
</feature>
<dbReference type="EMBL" id="CAFBPU010000108">
    <property type="protein sequence ID" value="CAB5041572.1"/>
    <property type="molecule type" value="Genomic_DNA"/>
</dbReference>
<feature type="transmembrane region" description="Helical" evidence="7">
    <location>
        <begin position="391"/>
        <end position="413"/>
    </location>
</feature>
<feature type="transmembrane region" description="Helical" evidence="7">
    <location>
        <begin position="174"/>
        <end position="192"/>
    </location>
</feature>
<evidence type="ECO:0000256" key="2">
    <source>
        <dbReference type="ARBA" id="ARBA00022448"/>
    </source>
</evidence>
<keyword evidence="2" id="KW-0813">Transport</keyword>
<evidence type="ECO:0000256" key="3">
    <source>
        <dbReference type="ARBA" id="ARBA00022475"/>
    </source>
</evidence>
<dbReference type="EMBL" id="CAFBIZ010000175">
    <property type="protein sequence ID" value="CAB4851505.1"/>
    <property type="molecule type" value="Genomic_DNA"/>
</dbReference>
<dbReference type="PIRSF" id="PIRSF006060">
    <property type="entry name" value="AA_transporter"/>
    <property type="match status" value="1"/>
</dbReference>
<feature type="transmembrane region" description="Helical" evidence="7">
    <location>
        <begin position="245"/>
        <end position="268"/>
    </location>
</feature>
<dbReference type="GO" id="GO:0005886">
    <property type="term" value="C:plasma membrane"/>
    <property type="evidence" value="ECO:0007669"/>
    <property type="project" value="UniProtKB-SubCell"/>
</dbReference>
<dbReference type="PANTHER" id="PTHR42770">
    <property type="entry name" value="AMINO ACID TRANSPORTER-RELATED"/>
    <property type="match status" value="1"/>
</dbReference>
<feature type="transmembrane region" description="Helical" evidence="7">
    <location>
        <begin position="307"/>
        <end position="328"/>
    </location>
</feature>
<feature type="transmembrane region" description="Helical" evidence="7">
    <location>
        <begin position="204"/>
        <end position="224"/>
    </location>
</feature>